<evidence type="ECO:0000256" key="3">
    <source>
        <dbReference type="ARBA" id="ARBA00023002"/>
    </source>
</evidence>
<keyword evidence="5" id="KW-0812">Transmembrane</keyword>
<dbReference type="GO" id="GO:0005506">
    <property type="term" value="F:iron ion binding"/>
    <property type="evidence" value="ECO:0007669"/>
    <property type="project" value="InterPro"/>
</dbReference>
<feature type="region of interest" description="Disordered" evidence="4">
    <location>
        <begin position="1"/>
        <end position="27"/>
    </location>
</feature>
<organism evidence="7 8">
    <name type="scientific">Rhizophagus irregularis</name>
    <dbReference type="NCBI Taxonomy" id="588596"/>
    <lineage>
        <taxon>Eukaryota</taxon>
        <taxon>Fungi</taxon>
        <taxon>Fungi incertae sedis</taxon>
        <taxon>Mucoromycota</taxon>
        <taxon>Glomeromycotina</taxon>
        <taxon>Glomeromycetes</taxon>
        <taxon>Glomerales</taxon>
        <taxon>Glomeraceae</taxon>
        <taxon>Rhizophagus</taxon>
    </lineage>
</organism>
<dbReference type="InterPro" id="IPR006620">
    <property type="entry name" value="Pro_4_hyd_alph"/>
</dbReference>
<feature type="compositionally biased region" description="Low complexity" evidence="4">
    <location>
        <begin position="45"/>
        <end position="55"/>
    </location>
</feature>
<reference evidence="7 8" key="1">
    <citation type="submission" date="2015-10" db="EMBL/GenBank/DDBJ databases">
        <title>Genome analyses suggest a sexual origin of heterokaryosis in a supposedly ancient asexual fungus.</title>
        <authorList>
            <person name="Ropars J."/>
            <person name="Sedzielewska K."/>
            <person name="Noel J."/>
            <person name="Charron P."/>
            <person name="Farinelli L."/>
            <person name="Marton T."/>
            <person name="Kruger M."/>
            <person name="Pelin A."/>
            <person name="Brachmann A."/>
            <person name="Corradi N."/>
        </authorList>
    </citation>
    <scope>NUCLEOTIDE SEQUENCE [LARGE SCALE GENOMIC DNA]</scope>
    <source>
        <strain evidence="7 8">A4</strain>
    </source>
</reference>
<gene>
    <name evidence="7" type="ORF">RhiirA4_401076</name>
</gene>
<feature type="compositionally biased region" description="Polar residues" evidence="4">
    <location>
        <begin position="56"/>
        <end position="65"/>
    </location>
</feature>
<feature type="transmembrane region" description="Helical" evidence="5">
    <location>
        <begin position="356"/>
        <end position="377"/>
    </location>
</feature>
<feature type="region of interest" description="Disordered" evidence="4">
    <location>
        <begin position="43"/>
        <end position="65"/>
    </location>
</feature>
<dbReference type="VEuPathDB" id="FungiDB:FUN_007359"/>
<evidence type="ECO:0000256" key="5">
    <source>
        <dbReference type="SAM" id="Phobius"/>
    </source>
</evidence>
<evidence type="ECO:0000256" key="4">
    <source>
        <dbReference type="SAM" id="MobiDB-lite"/>
    </source>
</evidence>
<keyword evidence="8" id="KW-1185">Reference proteome</keyword>
<dbReference type="EMBL" id="LLXI01000377">
    <property type="protein sequence ID" value="PKY45328.1"/>
    <property type="molecule type" value="Genomic_DNA"/>
</dbReference>
<name>A0A2I1GFE0_9GLOM</name>
<feature type="compositionally biased region" description="Basic residues" evidence="4">
    <location>
        <begin position="1"/>
        <end position="16"/>
    </location>
</feature>
<dbReference type="GO" id="GO:0031418">
    <property type="term" value="F:L-ascorbic acid binding"/>
    <property type="evidence" value="ECO:0007669"/>
    <property type="project" value="InterPro"/>
</dbReference>
<keyword evidence="2" id="KW-0223">Dioxygenase</keyword>
<keyword evidence="5" id="KW-1133">Transmembrane helix</keyword>
<dbReference type="VEuPathDB" id="FungiDB:RhiirA1_430008"/>
<feature type="compositionally biased region" description="Polar residues" evidence="4">
    <location>
        <begin position="17"/>
        <end position="27"/>
    </location>
</feature>
<proteinExistence type="predicted"/>
<comment type="caution">
    <text evidence="7">The sequence shown here is derived from an EMBL/GenBank/DDBJ whole genome shotgun (WGS) entry which is preliminary data.</text>
</comment>
<protein>
    <recommendedName>
        <fullName evidence="6">Prolyl 4-hydroxylase alpha subunit domain-containing protein</fullName>
    </recommendedName>
</protein>
<dbReference type="VEuPathDB" id="FungiDB:RhiirFUN_020521"/>
<sequence>MKRSRHTKYNAKKRLQKTSMQVQDTNSSSQTIAFDLIEQQTQDDVSSSSVSSSPSHRTQGGSRDLSTSDIVRYMKNEWSSVPLCAFCRISSNVTTISIMKDISVMDLLIECLIRESRQSKNNNEIPEIPLEFYNLAKSITESTNDQLMNNNKDMWIKFGQWLELKKPISKSDVHQHLKSQWKRLSHAAEIRNSKVLEISKEILEIEKKKSTINKKKMIVSAQDNNIKNFRYVTNSECIVDGCGKTLVHLDGLDDFNAVIEATKAINSYYFHMLDNPIHRSRSFWKNLAERFGAFISYGDLPYTTSDTASSHNIDHQNCVNDLLFALQPISNSVNRFVNKYYEHYYTKLSKLTMGPFSLMVTLSLLLGYGLCFLVALGDFEGGELCFPQLQILVKLKPGQIVAFPSYLLLHGNLPIIRGIRFSIVYFVHANFLSKKFEDFHKNNDNDTIIKIQDLYNSQGHNPKRISLKKAQQFQIEEESSENLTDKRRYKDDLIRGRRGLRHEDLLE</sequence>
<keyword evidence="3" id="KW-0560">Oxidoreductase</keyword>
<evidence type="ECO:0000313" key="8">
    <source>
        <dbReference type="Proteomes" id="UP000234323"/>
    </source>
</evidence>
<comment type="cofactor">
    <cofactor evidence="1">
        <name>L-ascorbate</name>
        <dbReference type="ChEBI" id="CHEBI:38290"/>
    </cofactor>
</comment>
<dbReference type="Proteomes" id="UP000234323">
    <property type="component" value="Unassembled WGS sequence"/>
</dbReference>
<dbReference type="GO" id="GO:0051213">
    <property type="term" value="F:dioxygenase activity"/>
    <property type="evidence" value="ECO:0007669"/>
    <property type="project" value="UniProtKB-KW"/>
</dbReference>
<feature type="domain" description="Prolyl 4-hydroxylase alpha subunit" evidence="6">
    <location>
        <begin position="268"/>
        <end position="428"/>
    </location>
</feature>
<evidence type="ECO:0000313" key="7">
    <source>
        <dbReference type="EMBL" id="PKY45328.1"/>
    </source>
</evidence>
<dbReference type="SMART" id="SM00702">
    <property type="entry name" value="P4Hc"/>
    <property type="match status" value="1"/>
</dbReference>
<accession>A0A2I1GFE0</accession>
<evidence type="ECO:0000259" key="6">
    <source>
        <dbReference type="SMART" id="SM00702"/>
    </source>
</evidence>
<dbReference type="GO" id="GO:0016705">
    <property type="term" value="F:oxidoreductase activity, acting on paired donors, with incorporation or reduction of molecular oxygen"/>
    <property type="evidence" value="ECO:0007669"/>
    <property type="project" value="InterPro"/>
</dbReference>
<keyword evidence="5" id="KW-0472">Membrane</keyword>
<evidence type="ECO:0000256" key="2">
    <source>
        <dbReference type="ARBA" id="ARBA00022964"/>
    </source>
</evidence>
<dbReference type="AlphaFoldDB" id="A0A2I1GFE0"/>
<dbReference type="Gene3D" id="3.60.130.30">
    <property type="match status" value="1"/>
</dbReference>
<evidence type="ECO:0000256" key="1">
    <source>
        <dbReference type="ARBA" id="ARBA00001961"/>
    </source>
</evidence>